<dbReference type="PROSITE" id="PS50157">
    <property type="entry name" value="ZINC_FINGER_C2H2_2"/>
    <property type="match status" value="3"/>
</dbReference>
<proteinExistence type="inferred from homology"/>
<dbReference type="PANTHER" id="PTHR23235:SF170">
    <property type="entry name" value="FI01014P-RELATED"/>
    <property type="match status" value="1"/>
</dbReference>
<dbReference type="Proteomes" id="UP000242188">
    <property type="component" value="Unassembled WGS sequence"/>
</dbReference>
<comment type="subcellular location">
    <subcellularLocation>
        <location evidence="1">Nucleus</location>
    </subcellularLocation>
</comment>
<organism evidence="15 16">
    <name type="scientific">Mizuhopecten yessoensis</name>
    <name type="common">Japanese scallop</name>
    <name type="synonym">Patinopecten yessoensis</name>
    <dbReference type="NCBI Taxonomy" id="6573"/>
    <lineage>
        <taxon>Eukaryota</taxon>
        <taxon>Metazoa</taxon>
        <taxon>Spiralia</taxon>
        <taxon>Lophotrochozoa</taxon>
        <taxon>Mollusca</taxon>
        <taxon>Bivalvia</taxon>
        <taxon>Autobranchia</taxon>
        <taxon>Pteriomorphia</taxon>
        <taxon>Pectinida</taxon>
        <taxon>Pectinoidea</taxon>
        <taxon>Pectinidae</taxon>
        <taxon>Mizuhopecten</taxon>
    </lineage>
</organism>
<reference evidence="15 16" key="1">
    <citation type="journal article" date="2017" name="Nat. Ecol. Evol.">
        <title>Scallop genome provides insights into evolution of bilaterian karyotype and development.</title>
        <authorList>
            <person name="Wang S."/>
            <person name="Zhang J."/>
            <person name="Jiao W."/>
            <person name="Li J."/>
            <person name="Xun X."/>
            <person name="Sun Y."/>
            <person name="Guo X."/>
            <person name="Huan P."/>
            <person name="Dong B."/>
            <person name="Zhang L."/>
            <person name="Hu X."/>
            <person name="Sun X."/>
            <person name="Wang J."/>
            <person name="Zhao C."/>
            <person name="Wang Y."/>
            <person name="Wang D."/>
            <person name="Huang X."/>
            <person name="Wang R."/>
            <person name="Lv J."/>
            <person name="Li Y."/>
            <person name="Zhang Z."/>
            <person name="Liu B."/>
            <person name="Lu W."/>
            <person name="Hui Y."/>
            <person name="Liang J."/>
            <person name="Zhou Z."/>
            <person name="Hou R."/>
            <person name="Li X."/>
            <person name="Liu Y."/>
            <person name="Li H."/>
            <person name="Ning X."/>
            <person name="Lin Y."/>
            <person name="Zhao L."/>
            <person name="Xing Q."/>
            <person name="Dou J."/>
            <person name="Li Y."/>
            <person name="Mao J."/>
            <person name="Guo H."/>
            <person name="Dou H."/>
            <person name="Li T."/>
            <person name="Mu C."/>
            <person name="Jiang W."/>
            <person name="Fu Q."/>
            <person name="Fu X."/>
            <person name="Miao Y."/>
            <person name="Liu J."/>
            <person name="Yu Q."/>
            <person name="Li R."/>
            <person name="Liao H."/>
            <person name="Li X."/>
            <person name="Kong Y."/>
            <person name="Jiang Z."/>
            <person name="Chourrout D."/>
            <person name="Li R."/>
            <person name="Bao Z."/>
        </authorList>
    </citation>
    <scope>NUCLEOTIDE SEQUENCE [LARGE SCALE GENOMIC DNA]</scope>
    <source>
        <strain evidence="15 16">PY_sf001</strain>
    </source>
</reference>
<evidence type="ECO:0000256" key="8">
    <source>
        <dbReference type="ARBA" id="ARBA00023163"/>
    </source>
</evidence>
<evidence type="ECO:0000259" key="14">
    <source>
        <dbReference type="PROSITE" id="PS50157"/>
    </source>
</evidence>
<dbReference type="InterPro" id="IPR013087">
    <property type="entry name" value="Znf_C2H2_type"/>
</dbReference>
<feature type="compositionally biased region" description="Low complexity" evidence="13">
    <location>
        <begin position="392"/>
        <end position="404"/>
    </location>
</feature>
<gene>
    <name evidence="15" type="ORF">KP79_PYT24191</name>
</gene>
<dbReference type="FunFam" id="3.30.160.60:FF:000014">
    <property type="entry name" value="Transcription factor Sp3"/>
    <property type="match status" value="1"/>
</dbReference>
<evidence type="ECO:0000313" key="15">
    <source>
        <dbReference type="EMBL" id="OWF36159.1"/>
    </source>
</evidence>
<evidence type="ECO:0000256" key="7">
    <source>
        <dbReference type="ARBA" id="ARBA00023125"/>
    </source>
</evidence>
<keyword evidence="3" id="KW-0677">Repeat</keyword>
<keyword evidence="4 12" id="KW-0863">Zinc-finger</keyword>
<dbReference type="GO" id="GO:0000978">
    <property type="term" value="F:RNA polymerase II cis-regulatory region sequence-specific DNA binding"/>
    <property type="evidence" value="ECO:0007669"/>
    <property type="project" value="TreeGrafter"/>
</dbReference>
<keyword evidence="2" id="KW-0479">Metal-binding</keyword>
<keyword evidence="7" id="KW-0238">DNA-binding</keyword>
<keyword evidence="6" id="KW-0805">Transcription regulation</keyword>
<evidence type="ECO:0000256" key="11">
    <source>
        <dbReference type="ARBA" id="ARBA00038409"/>
    </source>
</evidence>
<dbReference type="InterPro" id="IPR036236">
    <property type="entry name" value="Znf_C2H2_sf"/>
</dbReference>
<protein>
    <submittedName>
        <fullName evidence="15">Transcription factor Sp9</fullName>
    </submittedName>
</protein>
<dbReference type="EMBL" id="NEDP02076667">
    <property type="protein sequence ID" value="OWF36159.1"/>
    <property type="molecule type" value="Genomic_DNA"/>
</dbReference>
<evidence type="ECO:0000256" key="10">
    <source>
        <dbReference type="ARBA" id="ARBA00037677"/>
    </source>
</evidence>
<evidence type="ECO:0000256" key="13">
    <source>
        <dbReference type="SAM" id="MobiDB-lite"/>
    </source>
</evidence>
<dbReference type="PROSITE" id="PS00028">
    <property type="entry name" value="ZINC_FINGER_C2H2_1"/>
    <property type="match status" value="3"/>
</dbReference>
<feature type="compositionally biased region" description="Basic and acidic residues" evidence="13">
    <location>
        <begin position="379"/>
        <end position="388"/>
    </location>
</feature>
<feature type="domain" description="C2H2-type" evidence="14">
    <location>
        <begin position="303"/>
        <end position="332"/>
    </location>
</feature>
<dbReference type="FunFam" id="3.30.160.60:FF:000077">
    <property type="entry name" value="Sp8 transcription factor"/>
    <property type="match status" value="1"/>
</dbReference>
<name>A0A210PI45_MIZYE</name>
<feature type="domain" description="C2H2-type" evidence="14">
    <location>
        <begin position="363"/>
        <end position="390"/>
    </location>
</feature>
<evidence type="ECO:0000313" key="16">
    <source>
        <dbReference type="Proteomes" id="UP000242188"/>
    </source>
</evidence>
<dbReference type="FunFam" id="3.30.160.60:FF:000026">
    <property type="entry name" value="Transcription factor Sp3"/>
    <property type="match status" value="1"/>
</dbReference>
<dbReference type="OrthoDB" id="6365676at2759"/>
<evidence type="ECO:0000256" key="5">
    <source>
        <dbReference type="ARBA" id="ARBA00022833"/>
    </source>
</evidence>
<comment type="similarity">
    <text evidence="11">Belongs to the Sp1 C2H2-type zinc-finger protein family.</text>
</comment>
<evidence type="ECO:0000256" key="9">
    <source>
        <dbReference type="ARBA" id="ARBA00023242"/>
    </source>
</evidence>
<dbReference type="PANTHER" id="PTHR23235">
    <property type="entry name" value="KRUEPPEL-LIKE TRANSCRIPTION FACTOR"/>
    <property type="match status" value="1"/>
</dbReference>
<evidence type="ECO:0000256" key="3">
    <source>
        <dbReference type="ARBA" id="ARBA00022737"/>
    </source>
</evidence>
<evidence type="ECO:0000256" key="1">
    <source>
        <dbReference type="ARBA" id="ARBA00004123"/>
    </source>
</evidence>
<dbReference type="Pfam" id="PF00096">
    <property type="entry name" value="zf-C2H2"/>
    <property type="match status" value="3"/>
</dbReference>
<keyword evidence="5" id="KW-0862">Zinc</keyword>
<dbReference type="SMART" id="SM00355">
    <property type="entry name" value="ZnF_C2H2"/>
    <property type="match status" value="3"/>
</dbReference>
<dbReference type="AlphaFoldDB" id="A0A210PI45"/>
<evidence type="ECO:0000256" key="6">
    <source>
        <dbReference type="ARBA" id="ARBA00023015"/>
    </source>
</evidence>
<dbReference type="GO" id="GO:0000981">
    <property type="term" value="F:DNA-binding transcription factor activity, RNA polymerase II-specific"/>
    <property type="evidence" value="ECO:0007669"/>
    <property type="project" value="TreeGrafter"/>
</dbReference>
<evidence type="ECO:0000256" key="2">
    <source>
        <dbReference type="ARBA" id="ARBA00022723"/>
    </source>
</evidence>
<dbReference type="CDD" id="cd22547">
    <property type="entry name" value="SP6-9-like_N"/>
    <property type="match status" value="1"/>
</dbReference>
<comment type="caution">
    <text evidence="15">The sequence shown here is derived from an EMBL/GenBank/DDBJ whole genome shotgun (WGS) entry which is preliminary data.</text>
</comment>
<keyword evidence="8" id="KW-0804">Transcription</keyword>
<evidence type="ECO:0000256" key="4">
    <source>
        <dbReference type="ARBA" id="ARBA00022771"/>
    </source>
</evidence>
<sequence length="432" mass="46282">MTATLLGDAHPFGGTPLAMLAAQCNKINDKSPPPLADAAVGKGFHPWKRSPPIMSAPCPITLNSQRMSALTSSPNCSSSGYSYARGTTSSSCTGTGYGSDVLYPVPSTHAQTDNTQSSLLHKMHCDSGLNGSSLSSMYSRVPGVTAHPYESWPFNVAGGNTHGIKTEMTSSVNHASSWWDMHSNPSNWLTDMTGTASGLHSQISANYSGSEYPLNHPLSSGSGPFLSSGQHLLQDSYKSMLPTQGDIGASTVPNFLSRPAISGVPGSRSSRRYSGRPSCDCPNCQEAERLGPAGAHLRKKNVHSCHIPGCGKVYGKSSHLKAHLRWHTGERPFVCNWLFCGKRFTRSDELQRHLRTHTGEKRFACPVCNKRFMRSDHLAKHAKTHAEGKSGSGSDSENSKDSSSLKTAKPPIVPGSTNQGMNSLQIKNVAMK</sequence>
<evidence type="ECO:0000256" key="12">
    <source>
        <dbReference type="PROSITE-ProRule" id="PRU00042"/>
    </source>
</evidence>
<feature type="compositionally biased region" description="Polar residues" evidence="13">
    <location>
        <begin position="415"/>
        <end position="426"/>
    </location>
</feature>
<feature type="region of interest" description="Disordered" evidence="13">
    <location>
        <begin position="379"/>
        <end position="432"/>
    </location>
</feature>
<keyword evidence="9" id="KW-0539">Nucleus</keyword>
<feature type="domain" description="C2H2-type" evidence="14">
    <location>
        <begin position="333"/>
        <end position="362"/>
    </location>
</feature>
<accession>A0A210PI45</accession>
<dbReference type="Gene3D" id="3.30.160.60">
    <property type="entry name" value="Classic Zinc Finger"/>
    <property type="match status" value="3"/>
</dbReference>
<comment type="function">
    <text evidence="10">Transcription factor which plays a key role in limb development. Positively regulates FGF8 expression in the apical ectodermal ridge (AER) and contributes to limb outgrowth in embryos.</text>
</comment>
<dbReference type="GO" id="GO:0005634">
    <property type="term" value="C:nucleus"/>
    <property type="evidence" value="ECO:0007669"/>
    <property type="project" value="UniProtKB-SubCell"/>
</dbReference>
<dbReference type="GO" id="GO:0008270">
    <property type="term" value="F:zinc ion binding"/>
    <property type="evidence" value="ECO:0007669"/>
    <property type="project" value="UniProtKB-KW"/>
</dbReference>
<keyword evidence="16" id="KW-1185">Reference proteome</keyword>
<dbReference type="SUPFAM" id="SSF57667">
    <property type="entry name" value="beta-beta-alpha zinc fingers"/>
    <property type="match status" value="2"/>
</dbReference>